<accession>A0ABR3YK32</accession>
<sequence length="271" mass="31286">MGKEETLKTREEEEAAEFDLATFFEDYGKEEQLDKDVNGIEDEDKESDVEVFDLSALFEEDLTMKRAQEAHPNQSSLAIEESVNEFSKEFSYEDAASIEVFDLSVFENALEKEASTIDFDLRRPSARETRAGHDVVLYYTAPTAPDNDKEYFDFERKTEIEICSARMSGARTRASVRRLRGLRAWTRAVTNRTNPRSKINRGTELPHGPKYRPSTISEPPLLEDTRDKLFENSSSNEEQWRIRFTGTTPELHQRYTPNSGRALKNMCRWSV</sequence>
<reference evidence="2 3" key="1">
    <citation type="journal article" date="2024" name="IMA Fungus">
        <title>IMA Genome - F19 : A genome assembly and annotation guide to empower mycologists, including annotated draft genome sequences of Ceratocystis pirilliformis, Diaporthe australafricana, Fusarium ophioides, Paecilomyces lecythidis, and Sporothrix stenoceras.</title>
        <authorList>
            <person name="Aylward J."/>
            <person name="Wilson A.M."/>
            <person name="Visagie C.M."/>
            <person name="Spraker J."/>
            <person name="Barnes I."/>
            <person name="Buitendag C."/>
            <person name="Ceriani C."/>
            <person name="Del Mar Angel L."/>
            <person name="du Plessis D."/>
            <person name="Fuchs T."/>
            <person name="Gasser K."/>
            <person name="Kramer D."/>
            <person name="Li W."/>
            <person name="Munsamy K."/>
            <person name="Piso A."/>
            <person name="Price J.L."/>
            <person name="Sonnekus B."/>
            <person name="Thomas C."/>
            <person name="van der Nest A."/>
            <person name="van Dijk A."/>
            <person name="van Heerden A."/>
            <person name="van Vuuren N."/>
            <person name="Yilmaz N."/>
            <person name="Duong T.A."/>
            <person name="van der Merwe N.A."/>
            <person name="Wingfield M.J."/>
            <person name="Wingfield B.D."/>
        </authorList>
    </citation>
    <scope>NUCLEOTIDE SEQUENCE [LARGE SCALE GENOMIC DNA]</scope>
    <source>
        <strain evidence="2 3">CMW 5346</strain>
    </source>
</reference>
<dbReference type="Proteomes" id="UP001583186">
    <property type="component" value="Unassembled WGS sequence"/>
</dbReference>
<evidence type="ECO:0000313" key="3">
    <source>
        <dbReference type="Proteomes" id="UP001583186"/>
    </source>
</evidence>
<gene>
    <name evidence="2" type="ORF">Sste5346_009640</name>
</gene>
<keyword evidence="3" id="KW-1185">Reference proteome</keyword>
<feature type="region of interest" description="Disordered" evidence="1">
    <location>
        <begin position="194"/>
        <end position="222"/>
    </location>
</feature>
<protein>
    <submittedName>
        <fullName evidence="2">Uncharacterized protein</fullName>
    </submittedName>
</protein>
<name>A0ABR3YK32_9PEZI</name>
<evidence type="ECO:0000313" key="2">
    <source>
        <dbReference type="EMBL" id="KAL1888315.1"/>
    </source>
</evidence>
<evidence type="ECO:0000256" key="1">
    <source>
        <dbReference type="SAM" id="MobiDB-lite"/>
    </source>
</evidence>
<comment type="caution">
    <text evidence="2">The sequence shown here is derived from an EMBL/GenBank/DDBJ whole genome shotgun (WGS) entry which is preliminary data.</text>
</comment>
<organism evidence="2 3">
    <name type="scientific">Sporothrix stenoceras</name>
    <dbReference type="NCBI Taxonomy" id="5173"/>
    <lineage>
        <taxon>Eukaryota</taxon>
        <taxon>Fungi</taxon>
        <taxon>Dikarya</taxon>
        <taxon>Ascomycota</taxon>
        <taxon>Pezizomycotina</taxon>
        <taxon>Sordariomycetes</taxon>
        <taxon>Sordariomycetidae</taxon>
        <taxon>Ophiostomatales</taxon>
        <taxon>Ophiostomataceae</taxon>
        <taxon>Sporothrix</taxon>
    </lineage>
</organism>
<proteinExistence type="predicted"/>
<dbReference type="EMBL" id="JAWCUI010000095">
    <property type="protein sequence ID" value="KAL1888315.1"/>
    <property type="molecule type" value="Genomic_DNA"/>
</dbReference>